<dbReference type="Pfam" id="PF13443">
    <property type="entry name" value="HTH_26"/>
    <property type="match status" value="1"/>
</dbReference>
<reference evidence="2" key="2">
    <citation type="journal article" date="2021" name="Sci. Rep.">
        <title>The distribution of antibiotic resistance genes in chicken gut microbiota commensals.</title>
        <authorList>
            <person name="Juricova H."/>
            <person name="Matiasovicova J."/>
            <person name="Kubasova T."/>
            <person name="Cejkova D."/>
            <person name="Rychlik I."/>
        </authorList>
    </citation>
    <scope>NUCLEOTIDE SEQUENCE</scope>
    <source>
        <strain evidence="2">An559</strain>
    </source>
</reference>
<protein>
    <submittedName>
        <fullName evidence="2">Helix-turn-helix transcriptional regulator</fullName>
    </submittedName>
</protein>
<evidence type="ECO:0000259" key="1">
    <source>
        <dbReference type="PROSITE" id="PS50943"/>
    </source>
</evidence>
<evidence type="ECO:0000313" key="3">
    <source>
        <dbReference type="Proteomes" id="UP000774750"/>
    </source>
</evidence>
<accession>A0A938X6F1</accession>
<evidence type="ECO:0000313" key="2">
    <source>
        <dbReference type="EMBL" id="MBM6920843.1"/>
    </source>
</evidence>
<name>A0A938X6F1_9FIRM</name>
<dbReference type="EMBL" id="JACJKY010000008">
    <property type="protein sequence ID" value="MBM6920843.1"/>
    <property type="molecule type" value="Genomic_DNA"/>
</dbReference>
<organism evidence="2 3">
    <name type="scientific">Merdimmobilis hominis</name>
    <dbReference type="NCBI Taxonomy" id="2897707"/>
    <lineage>
        <taxon>Bacteria</taxon>
        <taxon>Bacillati</taxon>
        <taxon>Bacillota</taxon>
        <taxon>Clostridia</taxon>
        <taxon>Eubacteriales</taxon>
        <taxon>Oscillospiraceae</taxon>
        <taxon>Merdimmobilis</taxon>
    </lineage>
</organism>
<dbReference type="InterPro" id="IPR001387">
    <property type="entry name" value="Cro/C1-type_HTH"/>
</dbReference>
<gene>
    <name evidence="2" type="ORF">H6A12_06725</name>
</gene>
<proteinExistence type="predicted"/>
<dbReference type="PROSITE" id="PS50943">
    <property type="entry name" value="HTH_CROC1"/>
    <property type="match status" value="1"/>
</dbReference>
<reference evidence="2" key="1">
    <citation type="submission" date="2020-08" db="EMBL/GenBank/DDBJ databases">
        <authorList>
            <person name="Cejkova D."/>
            <person name="Kubasova T."/>
            <person name="Jahodarova E."/>
            <person name="Rychlik I."/>
        </authorList>
    </citation>
    <scope>NUCLEOTIDE SEQUENCE</scope>
    <source>
        <strain evidence="2">An559</strain>
    </source>
</reference>
<dbReference type="InterPro" id="IPR010982">
    <property type="entry name" value="Lambda_DNA-bd_dom_sf"/>
</dbReference>
<dbReference type="AlphaFoldDB" id="A0A938X6F1"/>
<dbReference type="RefSeq" id="WP_204446164.1">
    <property type="nucleotide sequence ID" value="NZ_JACJKY010000008.1"/>
</dbReference>
<dbReference type="SUPFAM" id="SSF47413">
    <property type="entry name" value="lambda repressor-like DNA-binding domains"/>
    <property type="match status" value="1"/>
</dbReference>
<dbReference type="GO" id="GO:0003677">
    <property type="term" value="F:DNA binding"/>
    <property type="evidence" value="ECO:0007669"/>
    <property type="project" value="InterPro"/>
</dbReference>
<comment type="caution">
    <text evidence="2">The sequence shown here is derived from an EMBL/GenBank/DDBJ whole genome shotgun (WGS) entry which is preliminary data.</text>
</comment>
<keyword evidence="3" id="KW-1185">Reference proteome</keyword>
<feature type="domain" description="HTH cro/C1-type" evidence="1">
    <location>
        <begin position="8"/>
        <end position="61"/>
    </location>
</feature>
<dbReference type="Gene3D" id="1.10.260.40">
    <property type="entry name" value="lambda repressor-like DNA-binding domains"/>
    <property type="match status" value="1"/>
</dbReference>
<dbReference type="Proteomes" id="UP000774750">
    <property type="component" value="Unassembled WGS sequence"/>
</dbReference>
<sequence length="68" mass="7986">MTVRYDKLWAVMKDNKMKKSDLAKAAELSQYTMTKLNQDRVVSMEVMLRLCKIFHCDIGDLMEVIEND</sequence>